<protein>
    <submittedName>
        <fullName evidence="2">Transposase family Tnp2 protein</fullName>
    </submittedName>
</protein>
<sequence length="1180" mass="132562">MCDRQNEAFATTYLTKQSVRKHRKKYGIHPEAQGAAPSLAKVATSLRSPSLGLENNLDDISMNSRNSGSESCHFDPPPIGRSSISAWSQSGSPLESDQIMVPQNDSLVLSPLSMSSGVCIPSDTGSHVSLRPCSPSSSYLHPGGSSNASSSSSSRLDSDSGSAYEYSQLQAMDANADVDFFGQKLLDLSVSGVSKLSPPPFRSWPYDHTNSDGKDDPLGGDEPDESDDPDNLGDPNDPDNPDDPDDPDDPLGAEVDEVDIHVPPDDAGDAPGDPGGDDARHIPALDEHPTLRNIYLRTWVQYAFRGVTQEAIQAMLESHKYALLAGAEFYPDEFVAEVNNMPTTLRSLERRLGLDFSDLLVTYPLCPECGKRYTMDELYALGNSQCLRHVGDRCTGNLYVETILADGTRKRTPNKSVVYNSFPEALGRLLSRIGIAYFTHHWRGNDPNNAPLENPPEPRDPQEWFNRMGPRRRFSDIAQGAGWHTQATGTSRGFNGEEYIDEPTGDAVLSLARLPIGLNLGVGADGYVLMLYSYSANGVYVVINNLPFYLRNLIENMILVLVLPGPHEPKGYAFDQMIEPFVDDLIRLANGIILPVYDSETGQIEQRLVYANLSVLIVDWISRIKCLGHVGVTAEENHCPYCKIRQCQLAAPEGYQPDGYEFRDPHEHLQEKHRWLRAPEHEREAVHVESGTMFTEFDRIPGFFGFDNAPVDTMHCLDLGVTRSIARDIIFNTGMLRKRFRGQDYEDSPEARFNAFLARTIFPHHCSRLPTSAGKMGGRTKAEQWRLLCLVMPVAYFEAWRVDDTIPDGDPRDRPHLNDCFPSRNPRHYYANVLRYCLASTLLTRHRITLDEIQQGAMFLEQVGTVFTDMNVHLTPSFHAATHLPDHICKYGSVYNTLTARFERANRLLRNVNTNGHGHGVLETTMAKGFLRRTECYRYVTELQSIEMPTADDTKTTNVLLGAMRNGPEHEVQRGMLEAVLAGEAPMQGQEEIRLATTSAQVNFRHNSYRQYYQPMVNFCNNHRPEALRNVVFFGFGEAPNRGELQVHIRPRGSTRSYPHFHRYGVRYGSANHYRGKKSRYGYIHNQVPVLIRGIYETTVEVWGQEYKFLAIMVQRFIAPDEEPAFPWNHWNNTLGIDAWKHDQLAPLEVVPPTVFTGVFVLSDLIMTYGHFWITIAMIK</sequence>
<organism evidence="2 3">
    <name type="scientific">Rhizoctonia solani 123E</name>
    <dbReference type="NCBI Taxonomy" id="1423351"/>
    <lineage>
        <taxon>Eukaryota</taxon>
        <taxon>Fungi</taxon>
        <taxon>Dikarya</taxon>
        <taxon>Basidiomycota</taxon>
        <taxon>Agaricomycotina</taxon>
        <taxon>Agaricomycetes</taxon>
        <taxon>Cantharellales</taxon>
        <taxon>Ceratobasidiaceae</taxon>
        <taxon>Rhizoctonia</taxon>
    </lineage>
</organism>
<feature type="compositionally biased region" description="Acidic residues" evidence="1">
    <location>
        <begin position="218"/>
        <end position="257"/>
    </location>
</feature>
<dbReference type="OrthoDB" id="3234936at2759"/>
<proteinExistence type="predicted"/>
<name>A0A074RFV5_9AGAM</name>
<feature type="region of interest" description="Disordered" evidence="1">
    <location>
        <begin position="196"/>
        <end position="285"/>
    </location>
</feature>
<dbReference type="PANTHER" id="PTHR46579:SF1">
    <property type="entry name" value="F5_8 TYPE C DOMAIN-CONTAINING PROTEIN"/>
    <property type="match status" value="1"/>
</dbReference>
<keyword evidence="3" id="KW-1185">Reference proteome</keyword>
<reference evidence="2 3" key="1">
    <citation type="submission" date="2013-12" db="EMBL/GenBank/DDBJ databases">
        <authorList>
            <person name="Cubeta M."/>
            <person name="Pakala S."/>
            <person name="Fedorova N."/>
            <person name="Thomas E."/>
            <person name="Dean R."/>
            <person name="Jabaji S."/>
            <person name="Neate S."/>
            <person name="Toda T."/>
            <person name="Tavantzis S."/>
            <person name="Vilgalys R."/>
            <person name="Bharathan N."/>
            <person name="Pakala S."/>
            <person name="Losada L.S."/>
            <person name="Zafar N."/>
            <person name="Nierman W."/>
        </authorList>
    </citation>
    <scope>NUCLEOTIDE SEQUENCE [LARGE SCALE GENOMIC DNA]</scope>
    <source>
        <strain evidence="2 3">123E</strain>
    </source>
</reference>
<dbReference type="AlphaFoldDB" id="A0A074RFV5"/>
<dbReference type="STRING" id="1423351.A0A074RFV5"/>
<dbReference type="Proteomes" id="UP000027456">
    <property type="component" value="Unassembled WGS sequence"/>
</dbReference>
<dbReference type="Pfam" id="PF02992">
    <property type="entry name" value="Transposase_21"/>
    <property type="match status" value="1"/>
</dbReference>
<feature type="compositionally biased region" description="Polar residues" evidence="1">
    <location>
        <begin position="61"/>
        <end position="70"/>
    </location>
</feature>
<dbReference type="InterPro" id="IPR004242">
    <property type="entry name" value="Transposase_21"/>
</dbReference>
<feature type="compositionally biased region" description="Low complexity" evidence="1">
    <location>
        <begin position="143"/>
        <end position="160"/>
    </location>
</feature>
<dbReference type="EMBL" id="AZST01001322">
    <property type="protein sequence ID" value="KEP46026.1"/>
    <property type="molecule type" value="Genomic_DNA"/>
</dbReference>
<evidence type="ECO:0000256" key="1">
    <source>
        <dbReference type="SAM" id="MobiDB-lite"/>
    </source>
</evidence>
<gene>
    <name evidence="2" type="ORF">V565_222980</name>
</gene>
<comment type="caution">
    <text evidence="2">The sequence shown here is derived from an EMBL/GenBank/DDBJ whole genome shotgun (WGS) entry which is preliminary data.</text>
</comment>
<dbReference type="HOGENOM" id="CLU_006784_1_0_1"/>
<feature type="region of interest" description="Disordered" evidence="1">
    <location>
        <begin position="51"/>
        <end position="75"/>
    </location>
</feature>
<evidence type="ECO:0000313" key="3">
    <source>
        <dbReference type="Proteomes" id="UP000027456"/>
    </source>
</evidence>
<accession>A0A074RFV5</accession>
<evidence type="ECO:0000313" key="2">
    <source>
        <dbReference type="EMBL" id="KEP46026.1"/>
    </source>
</evidence>
<feature type="non-terminal residue" evidence="2">
    <location>
        <position position="1180"/>
    </location>
</feature>
<feature type="region of interest" description="Disordered" evidence="1">
    <location>
        <begin position="126"/>
        <end position="160"/>
    </location>
</feature>
<dbReference type="PANTHER" id="PTHR46579">
    <property type="entry name" value="F5/8 TYPE C DOMAIN-CONTAINING PROTEIN-RELATED"/>
    <property type="match status" value="1"/>
</dbReference>